<name>A0A9P4Q6Y6_9PEZI</name>
<evidence type="ECO:0000256" key="1">
    <source>
        <dbReference type="SAM" id="MobiDB-lite"/>
    </source>
</evidence>
<dbReference type="EMBL" id="MU003797">
    <property type="protein sequence ID" value="KAF2720695.1"/>
    <property type="molecule type" value="Genomic_DNA"/>
</dbReference>
<evidence type="ECO:0000313" key="2">
    <source>
        <dbReference type="EMBL" id="KAF2720695.1"/>
    </source>
</evidence>
<feature type="compositionally biased region" description="Polar residues" evidence="1">
    <location>
        <begin position="544"/>
        <end position="560"/>
    </location>
</feature>
<protein>
    <submittedName>
        <fullName evidence="2">Uncharacterized protein</fullName>
    </submittedName>
</protein>
<proteinExistence type="predicted"/>
<dbReference type="OrthoDB" id="443402at2759"/>
<comment type="caution">
    <text evidence="2">The sequence shown here is derived from an EMBL/GenBank/DDBJ whole genome shotgun (WGS) entry which is preliminary data.</text>
</comment>
<dbReference type="Proteomes" id="UP000799441">
    <property type="component" value="Unassembled WGS sequence"/>
</dbReference>
<reference evidence="2" key="1">
    <citation type="journal article" date="2020" name="Stud. Mycol.">
        <title>101 Dothideomycetes genomes: a test case for predicting lifestyles and emergence of pathogens.</title>
        <authorList>
            <person name="Haridas S."/>
            <person name="Albert R."/>
            <person name="Binder M."/>
            <person name="Bloem J."/>
            <person name="Labutti K."/>
            <person name="Salamov A."/>
            <person name="Andreopoulos B."/>
            <person name="Baker S."/>
            <person name="Barry K."/>
            <person name="Bills G."/>
            <person name="Bluhm B."/>
            <person name="Cannon C."/>
            <person name="Castanera R."/>
            <person name="Culley D."/>
            <person name="Daum C."/>
            <person name="Ezra D."/>
            <person name="Gonzalez J."/>
            <person name="Henrissat B."/>
            <person name="Kuo A."/>
            <person name="Liang C."/>
            <person name="Lipzen A."/>
            <person name="Lutzoni F."/>
            <person name="Magnuson J."/>
            <person name="Mondo S."/>
            <person name="Nolan M."/>
            <person name="Ohm R."/>
            <person name="Pangilinan J."/>
            <person name="Park H.-J."/>
            <person name="Ramirez L."/>
            <person name="Alfaro M."/>
            <person name="Sun H."/>
            <person name="Tritt A."/>
            <person name="Yoshinaga Y."/>
            <person name="Zwiers L.-H."/>
            <person name="Turgeon B."/>
            <person name="Goodwin S."/>
            <person name="Spatafora J."/>
            <person name="Crous P."/>
            <person name="Grigoriev I."/>
        </authorList>
    </citation>
    <scope>NUCLEOTIDE SEQUENCE</scope>
    <source>
        <strain evidence="2">CBS 116435</strain>
    </source>
</reference>
<feature type="region of interest" description="Disordered" evidence="1">
    <location>
        <begin position="522"/>
        <end position="590"/>
    </location>
</feature>
<accession>A0A9P4Q6Y6</accession>
<evidence type="ECO:0000313" key="3">
    <source>
        <dbReference type="Proteomes" id="UP000799441"/>
    </source>
</evidence>
<gene>
    <name evidence="2" type="ORF">K431DRAFT_304148</name>
</gene>
<dbReference type="AlphaFoldDB" id="A0A9P4Q6Y6"/>
<sequence>MEALVAVGFAANILQFVDYTCHVVKIECDDAANEILAFVGKFGLEQTHGPALREIPQHRSTHPEEHSLRSLCSGDEQASNEIRQAIQQNEDKLRTDKTIFEALRNATQNRELEAARKGTRSRIHGDMVDTQHHQNLVLQQTLDLKQLVSDANTKLNLDTANLLKLHRSLLANQARLQRAVDGEAKEFEKKKQTIKDTNEKAQNDSAARRKIWILAKAIEVSWSKQKIADFVQKLDTIRASLHPEIMLNMQRSMSAIGEKNSSPMTIPRSSSHVKALAVVQLSDGPASLKTTKDHATTDGGEFGVPSVAELKKSFITLAIHHLADVKIYLLIDELDEYVGDQQEVVDLFKIVTNNPSIKAVISPRSEPAFVEAFESCPRLRVENLTAGNINRYVKIKLLFRSKMRDFDVNSPKRGAKSGDGTTGREGLVYLQPPMRDAVRFEAWTQLAQIYLRSGAMPDARLKRLKGAATSSKARESILSALEASKAEIPPFEKLHIVEKGEERIKKVLDETRVKVLVSPSKNVEMSPLPDHRTPANATPELHQDTQTRSSLRFQGGQQQTKPKRARIVTPVDHSASNSAHNERKDEGIANSDAVELSSGTFTWFLEPKEKTASLTIQQKALLVEMIGTVLAG</sequence>
<keyword evidence="3" id="KW-1185">Reference proteome</keyword>
<organism evidence="2 3">
    <name type="scientific">Polychaeton citri CBS 116435</name>
    <dbReference type="NCBI Taxonomy" id="1314669"/>
    <lineage>
        <taxon>Eukaryota</taxon>
        <taxon>Fungi</taxon>
        <taxon>Dikarya</taxon>
        <taxon>Ascomycota</taxon>
        <taxon>Pezizomycotina</taxon>
        <taxon>Dothideomycetes</taxon>
        <taxon>Dothideomycetidae</taxon>
        <taxon>Capnodiales</taxon>
        <taxon>Capnodiaceae</taxon>
        <taxon>Polychaeton</taxon>
    </lineage>
</organism>